<protein>
    <recommendedName>
        <fullName evidence="3">Glycosyl transferase family 4</fullName>
    </recommendedName>
</protein>
<evidence type="ECO:0008006" key="3">
    <source>
        <dbReference type="Google" id="ProtNLM"/>
    </source>
</evidence>
<reference evidence="1" key="1">
    <citation type="journal article" date="2014" name="Int. J. Syst. Evol. Microbiol.">
        <title>Complete genome sequence of Corynebacterium casei LMG S-19264T (=DSM 44701T), isolated from a smear-ripened cheese.</title>
        <authorList>
            <consortium name="US DOE Joint Genome Institute (JGI-PGF)"/>
            <person name="Walter F."/>
            <person name="Albersmeier A."/>
            <person name="Kalinowski J."/>
            <person name="Ruckert C."/>
        </authorList>
    </citation>
    <scope>NUCLEOTIDE SEQUENCE</scope>
    <source>
        <strain evidence="1">CGMCC 1.10749</strain>
    </source>
</reference>
<accession>A0A8H9FRU5</accession>
<evidence type="ECO:0000313" key="2">
    <source>
        <dbReference type="Proteomes" id="UP000628079"/>
    </source>
</evidence>
<dbReference type="EMBL" id="BMEA01000001">
    <property type="protein sequence ID" value="GGB68428.1"/>
    <property type="molecule type" value="Genomic_DNA"/>
</dbReference>
<dbReference type="AlphaFoldDB" id="A0A8H9FRU5"/>
<organism evidence="1 2">
    <name type="scientific">Knoellia flava</name>
    <dbReference type="NCBI Taxonomy" id="913969"/>
    <lineage>
        <taxon>Bacteria</taxon>
        <taxon>Bacillati</taxon>
        <taxon>Actinomycetota</taxon>
        <taxon>Actinomycetes</taxon>
        <taxon>Micrococcales</taxon>
        <taxon>Intrasporangiaceae</taxon>
        <taxon>Knoellia</taxon>
    </lineage>
</organism>
<sequence>MSRRTLVAALVAAAAAGGLSVARRALPAETRGPWERTNHAGASVTLLEGPVYAVAAAAGNLAGGAPAAPGVVAALGSAAFGALDDLAGSSDSKGLKGHLGALARGEVTTGAVKIVGIGATGLVATALADRGRGRGVLATLVGGAAVAGAANLANLLDLRPGRALKVTVLAGVPALLPPGAGGAATAAAAVGAAAGTLPDDLRGRSMLGDTGANAAGAMVGLALVERTGLRGRLVALAVTAGLTVLSERVSFSKVIDDTPVLRRLDRWGRA</sequence>
<comment type="caution">
    <text evidence="1">The sequence shown here is derived from an EMBL/GenBank/DDBJ whole genome shotgun (WGS) entry which is preliminary data.</text>
</comment>
<proteinExistence type="predicted"/>
<name>A0A8H9FRU5_9MICO</name>
<evidence type="ECO:0000313" key="1">
    <source>
        <dbReference type="EMBL" id="GGB68428.1"/>
    </source>
</evidence>
<dbReference type="RefSeq" id="WP_035947768.1">
    <property type="nucleotide sequence ID" value="NZ_BMEA01000001.1"/>
</dbReference>
<dbReference type="Proteomes" id="UP000628079">
    <property type="component" value="Unassembled WGS sequence"/>
</dbReference>
<reference evidence="1" key="2">
    <citation type="submission" date="2020-09" db="EMBL/GenBank/DDBJ databases">
        <authorList>
            <person name="Sun Q."/>
            <person name="Zhou Y."/>
        </authorList>
    </citation>
    <scope>NUCLEOTIDE SEQUENCE</scope>
    <source>
        <strain evidence="1">CGMCC 1.10749</strain>
    </source>
</reference>
<gene>
    <name evidence="1" type="ORF">GCM10011314_04620</name>
</gene>